<dbReference type="Gene3D" id="2.40.10.10">
    <property type="entry name" value="Trypsin-like serine proteases"/>
    <property type="match status" value="2"/>
</dbReference>
<dbReference type="RefSeq" id="WP_323451665.1">
    <property type="nucleotide sequence ID" value="NZ_BSBI01000023.1"/>
</dbReference>
<dbReference type="Proteomes" id="UP001291653">
    <property type="component" value="Unassembled WGS sequence"/>
</dbReference>
<reference evidence="4 5" key="1">
    <citation type="submission" date="2022-10" db="EMBL/GenBank/DDBJ databases">
        <title>Draft genome sequence of Streptomyces sp. YSPA8.</title>
        <authorList>
            <person name="Moriuchi R."/>
            <person name="Dohra H."/>
            <person name="Yamamura H."/>
            <person name="Kodani S."/>
        </authorList>
    </citation>
    <scope>NUCLEOTIDE SEQUENCE [LARGE SCALE GENOMIC DNA]</scope>
    <source>
        <strain evidence="4 5">YSPA8</strain>
    </source>
</reference>
<comment type="caution">
    <text evidence="4">The sequence shown here is derived from an EMBL/GenBank/DDBJ whole genome shotgun (WGS) entry which is preliminary data.</text>
</comment>
<dbReference type="InterPro" id="IPR050966">
    <property type="entry name" value="Glutamyl_endopeptidase"/>
</dbReference>
<keyword evidence="1 3" id="KW-0732">Signal</keyword>
<evidence type="ECO:0000256" key="3">
    <source>
        <dbReference type="SAM" id="SignalP"/>
    </source>
</evidence>
<gene>
    <name evidence="4" type="ORF">SYYSPA8_35555</name>
</gene>
<accession>A0ABQ5PAW1</accession>
<organism evidence="4 5">
    <name type="scientific">Streptomyces yaizuensis</name>
    <dbReference type="NCBI Taxonomy" id="2989713"/>
    <lineage>
        <taxon>Bacteria</taxon>
        <taxon>Bacillati</taxon>
        <taxon>Actinomycetota</taxon>
        <taxon>Actinomycetes</taxon>
        <taxon>Kitasatosporales</taxon>
        <taxon>Streptomycetaceae</taxon>
        <taxon>Streptomyces</taxon>
    </lineage>
</organism>
<keyword evidence="5" id="KW-1185">Reference proteome</keyword>
<feature type="chain" id="PRO_5047165096" evidence="3">
    <location>
        <begin position="30"/>
        <end position="342"/>
    </location>
</feature>
<evidence type="ECO:0000313" key="5">
    <source>
        <dbReference type="Proteomes" id="UP001291653"/>
    </source>
</evidence>
<proteinExistence type="predicted"/>
<name>A0ABQ5PAW1_9ACTN</name>
<evidence type="ECO:0000313" key="4">
    <source>
        <dbReference type="EMBL" id="GLF99730.1"/>
    </source>
</evidence>
<feature type="compositionally biased region" description="Low complexity" evidence="2">
    <location>
        <begin position="97"/>
        <end position="111"/>
    </location>
</feature>
<dbReference type="PANTHER" id="PTHR15462">
    <property type="entry name" value="SERINE PROTEASE"/>
    <property type="match status" value="1"/>
</dbReference>
<feature type="signal peptide" evidence="3">
    <location>
        <begin position="1"/>
        <end position="29"/>
    </location>
</feature>
<dbReference type="EMBL" id="BSBI01000023">
    <property type="protein sequence ID" value="GLF99730.1"/>
    <property type="molecule type" value="Genomic_DNA"/>
</dbReference>
<sequence length="342" mass="36015">MRQLRRTALLSLASLASLALIVGSGGASVAQPTGGARPGGADTVASAARLSDGTGVASRKETDRLERYWTPERMANAIPADLRGPAARLAGDPAWQPGPTGRPGTTPAAAPARRDGRAAPRVNESAAVGKVYFRNPVNGLDYMCSAAAINSPSKQMVTTAGHCVNTGGVNGAAGQWMQNWVYIPRYRSGARPFGTYAALQYRAFTSWVTHSDFTRDAAMVTTLPLNGTKVVNATGGHGLSWNFSRNQPMAVMGYPGNRDSGELQWICQGTTRQYGFFDPRIELQCDFGGGSSGGPWLREFNAANGLGSQNGVMSTIGGGGWNQSPYFDDAVKAMFDAQGSVT</sequence>
<evidence type="ECO:0000256" key="2">
    <source>
        <dbReference type="SAM" id="MobiDB-lite"/>
    </source>
</evidence>
<feature type="region of interest" description="Disordered" evidence="2">
    <location>
        <begin position="91"/>
        <end position="121"/>
    </location>
</feature>
<evidence type="ECO:0000256" key="1">
    <source>
        <dbReference type="ARBA" id="ARBA00022729"/>
    </source>
</evidence>
<dbReference type="InterPro" id="IPR043504">
    <property type="entry name" value="Peptidase_S1_PA_chymotrypsin"/>
</dbReference>
<dbReference type="InterPro" id="IPR009003">
    <property type="entry name" value="Peptidase_S1_PA"/>
</dbReference>
<dbReference type="SUPFAM" id="SSF50494">
    <property type="entry name" value="Trypsin-like serine proteases"/>
    <property type="match status" value="1"/>
</dbReference>
<protein>
    <submittedName>
        <fullName evidence="4">Trypsin-like peptidase domain-containing protein</fullName>
    </submittedName>
</protein>